<feature type="repeat" description="FG-GAP" evidence="12">
    <location>
        <begin position="457"/>
        <end position="517"/>
    </location>
</feature>
<dbReference type="Pfam" id="PF01839">
    <property type="entry name" value="FG-GAP"/>
    <property type="match status" value="4"/>
</dbReference>
<dbReference type="GO" id="GO:0031012">
    <property type="term" value="C:extracellular matrix"/>
    <property type="evidence" value="ECO:0007669"/>
    <property type="project" value="TreeGrafter"/>
</dbReference>
<dbReference type="InterPro" id="IPR013517">
    <property type="entry name" value="FG-GAP"/>
</dbReference>
<dbReference type="EMBL" id="CAIIXF020000001">
    <property type="protein sequence ID" value="CAH1773746.1"/>
    <property type="molecule type" value="Genomic_DNA"/>
</dbReference>
<dbReference type="InterPro" id="IPR028994">
    <property type="entry name" value="Integrin_alpha_N"/>
</dbReference>
<evidence type="ECO:0000256" key="12">
    <source>
        <dbReference type="PROSITE-ProRule" id="PRU00803"/>
    </source>
</evidence>
<feature type="repeat" description="FG-GAP" evidence="12">
    <location>
        <begin position="519"/>
        <end position="584"/>
    </location>
</feature>
<evidence type="ECO:0000256" key="1">
    <source>
        <dbReference type="ARBA" id="ARBA00004613"/>
    </source>
</evidence>
<dbReference type="PRINTS" id="PR00718">
    <property type="entry name" value="PHPHLIPASED"/>
</dbReference>
<dbReference type="Pfam" id="PF00882">
    <property type="entry name" value="Zn_dep_PLPC"/>
    <property type="match status" value="1"/>
</dbReference>
<evidence type="ECO:0000256" key="6">
    <source>
        <dbReference type="ARBA" id="ARBA00022729"/>
    </source>
</evidence>
<evidence type="ECO:0000313" key="15">
    <source>
        <dbReference type="Proteomes" id="UP000749559"/>
    </source>
</evidence>
<keyword evidence="7" id="KW-0677">Repeat</keyword>
<keyword evidence="9" id="KW-0325">Glycoprotein</keyword>
<dbReference type="InterPro" id="IPR001028">
    <property type="entry name" value="Gprt_PLipase_D"/>
</dbReference>
<evidence type="ECO:0000256" key="5">
    <source>
        <dbReference type="ARBA" id="ARBA00022525"/>
    </source>
</evidence>
<evidence type="ECO:0000313" key="14">
    <source>
        <dbReference type="EMBL" id="CAH1773746.1"/>
    </source>
</evidence>
<evidence type="ECO:0000256" key="4">
    <source>
        <dbReference type="ARBA" id="ARBA00015988"/>
    </source>
</evidence>
<evidence type="ECO:0000256" key="10">
    <source>
        <dbReference type="ARBA" id="ARBA00029753"/>
    </source>
</evidence>
<keyword evidence="8" id="KW-0378">Hydrolase</keyword>
<dbReference type="SUPFAM" id="SSF69318">
    <property type="entry name" value="Integrin alpha N-terminal domain"/>
    <property type="match status" value="1"/>
</dbReference>
<dbReference type="PANTHER" id="PTHR23221">
    <property type="entry name" value="GLYCOSYLPHOSPHATIDYLINOSITOL PHOSPHOLIPASE D"/>
    <property type="match status" value="1"/>
</dbReference>
<feature type="repeat" description="FG-GAP" evidence="12">
    <location>
        <begin position="385"/>
        <end position="446"/>
    </location>
</feature>
<dbReference type="PANTHER" id="PTHR23221:SF7">
    <property type="entry name" value="PHOSPHATIDYLINOSITOL-GLYCAN-SPECIFIC PHOSPHOLIPASE D"/>
    <property type="match status" value="1"/>
</dbReference>
<dbReference type="Proteomes" id="UP000749559">
    <property type="component" value="Unassembled WGS sequence"/>
</dbReference>
<proteinExistence type="inferred from homology"/>
<sequence length="865" mass="96308">MEMRESTDVLFKVLITYAIIAETLQCGITTHIEIAHRAYEFYDGRRVMQAQVGEKTVDFQKLIVEHQDAFQAGNPYPDAYYNPICQYGVYHDISEDTHWTPFMNATINYIRNHYPPPWNKATEKLIVFLLGLISHQVADVSWHSLGINHGFLSVMGDVNYHGSFDNAHSDGDPGGDVLNQYELNTNYIHELSDWYVPVDDLVNIYRELYGADRMPESVIEECTMFLFLGRLGEQLAIAKLLPKYASKSPFLVDKLNDFFLGGVFDMSVWTTNIWDKALFMLDKGTSACDLPHNPLYISCNMTNLEAPPRKQQGSRNAEKNGFFVASRFPGLSRGDVLIRRTKRGVYLSASKRVKHLFKKQAELSEYHQNKTLDQYSRLNDAKVKTAISSYTLSRPYARVGGAMLSGDLNNDGWDDLIIGAPGYSTLGNIEAGRVYVILGSRIGLPSGFNIDLDDVSNFTISGPYKENGRFGSSLAIVDINRDGYPDLAVGAPSIGSKVLQYTGRVYVYYGRPGGFLSSVPDLTVECQAVYCNLGYSLSSGDLNGDTYNDLVIGAPFAPVVNGSALRGFVGAIYAKSVYQKGHVSLTTLDFDWRVDGEQDYSWFGYDVKVKKTSLSGMWVMVGAPTYRKCQIPNCTFSDEDTQSVGKFYVYRPPSLIHLFEGREEFSNLGHSFSVGMPYEKYTDMLAISMPSNSVSGSVLGLPVSVTQAGTVLMYNVSRLLSDDKYLVATFSGDRRYDRFGHHLQFSDIDGDGLDDLIITAPLRTDDITGELYGAEEGRVYIYMSNYDRFPEFNSTTTDCPQMSLVVPCPQHSATYELRYGEEQARFGSNVAVVKSPGKQAKVAVSALHSSLGARMSGVIAIYSFP</sequence>
<dbReference type="Gene3D" id="2.130.10.130">
    <property type="entry name" value="Integrin alpha, N-terminal"/>
    <property type="match status" value="3"/>
</dbReference>
<dbReference type="EC" id="3.1.4.50" evidence="3"/>
<keyword evidence="6" id="KW-0732">Signal</keyword>
<dbReference type="InterPro" id="IPR029002">
    <property type="entry name" value="PLPC/GPLD1"/>
</dbReference>
<evidence type="ECO:0000256" key="7">
    <source>
        <dbReference type="ARBA" id="ARBA00022737"/>
    </source>
</evidence>
<dbReference type="AlphaFoldDB" id="A0A8S4MZS5"/>
<comment type="catalytic activity">
    <reaction evidence="11">
        <text>a 6-(alpha-D-glucosaminyl)-1-(1,2-diacyl-sn-glycero-3-phospho)-1D-myo-inositol + H2O = 6-(alpha-D-glucosaminyl)-1D-myo-inositol + a 1,2-diacyl-sn-glycero-3-phosphate + H(+)</text>
        <dbReference type="Rhea" id="RHEA:10832"/>
        <dbReference type="ChEBI" id="CHEBI:15377"/>
        <dbReference type="ChEBI" id="CHEBI:15378"/>
        <dbReference type="ChEBI" id="CHEBI:57997"/>
        <dbReference type="ChEBI" id="CHEBI:58608"/>
        <dbReference type="ChEBI" id="CHEBI:58700"/>
        <dbReference type="EC" id="3.1.4.50"/>
    </reaction>
</comment>
<dbReference type="PROSITE" id="PS51470">
    <property type="entry name" value="FG_GAP"/>
    <property type="match status" value="4"/>
</dbReference>
<protein>
    <recommendedName>
        <fullName evidence="4">Phosphatidylinositol-glycan-specific phospholipase D</fullName>
        <ecNumber evidence="3">3.1.4.50</ecNumber>
    </recommendedName>
    <alternativeName>
        <fullName evidence="10">Glycosyl-phosphatidylinositol-specific phospholipase D</fullName>
    </alternativeName>
</protein>
<dbReference type="OrthoDB" id="5317514at2759"/>
<evidence type="ECO:0000256" key="3">
    <source>
        <dbReference type="ARBA" id="ARBA00012284"/>
    </source>
</evidence>
<evidence type="ECO:0000256" key="8">
    <source>
        <dbReference type="ARBA" id="ARBA00022801"/>
    </source>
</evidence>
<dbReference type="GO" id="GO:0004621">
    <property type="term" value="F:glycosylphosphatidylinositol phospholipase D activity"/>
    <property type="evidence" value="ECO:0007669"/>
    <property type="project" value="UniProtKB-EC"/>
</dbReference>
<dbReference type="GO" id="GO:0005615">
    <property type="term" value="C:extracellular space"/>
    <property type="evidence" value="ECO:0007669"/>
    <property type="project" value="TreeGrafter"/>
</dbReference>
<comment type="subcellular location">
    <subcellularLocation>
        <location evidence="1">Secreted</location>
    </subcellularLocation>
</comment>
<evidence type="ECO:0000256" key="9">
    <source>
        <dbReference type="ARBA" id="ARBA00023180"/>
    </source>
</evidence>
<feature type="repeat" description="FG-GAP" evidence="12">
    <location>
        <begin position="726"/>
        <end position="791"/>
    </location>
</feature>
<gene>
    <name evidence="14" type="ORF">OFUS_LOCUS1304</name>
</gene>
<keyword evidence="5" id="KW-0964">Secreted</keyword>
<comment type="caution">
    <text evidence="14">The sequence shown here is derived from an EMBL/GenBank/DDBJ whole genome shotgun (WGS) entry which is preliminary data.</text>
</comment>
<comment type="similarity">
    <text evidence="2">Belongs to the GPLD1 family.</text>
</comment>
<evidence type="ECO:0000256" key="2">
    <source>
        <dbReference type="ARBA" id="ARBA00008652"/>
    </source>
</evidence>
<evidence type="ECO:0000256" key="11">
    <source>
        <dbReference type="ARBA" id="ARBA00093237"/>
    </source>
</evidence>
<feature type="domain" description="Phospholipase C/D" evidence="13">
    <location>
        <begin position="30"/>
        <end position="223"/>
    </location>
</feature>
<reference evidence="14" key="1">
    <citation type="submission" date="2022-03" db="EMBL/GenBank/DDBJ databases">
        <authorList>
            <person name="Martin C."/>
        </authorList>
    </citation>
    <scope>NUCLEOTIDE SEQUENCE</scope>
</reference>
<name>A0A8S4MZS5_OWEFU</name>
<evidence type="ECO:0000259" key="13">
    <source>
        <dbReference type="Pfam" id="PF00882"/>
    </source>
</evidence>
<keyword evidence="15" id="KW-1185">Reference proteome</keyword>
<organism evidence="14 15">
    <name type="scientific">Owenia fusiformis</name>
    <name type="common">Polychaete worm</name>
    <dbReference type="NCBI Taxonomy" id="6347"/>
    <lineage>
        <taxon>Eukaryota</taxon>
        <taxon>Metazoa</taxon>
        <taxon>Spiralia</taxon>
        <taxon>Lophotrochozoa</taxon>
        <taxon>Annelida</taxon>
        <taxon>Polychaeta</taxon>
        <taxon>Sedentaria</taxon>
        <taxon>Canalipalpata</taxon>
        <taxon>Sabellida</taxon>
        <taxon>Oweniida</taxon>
        <taxon>Oweniidae</taxon>
        <taxon>Owenia</taxon>
    </lineage>
</organism>
<dbReference type="InterPro" id="IPR013519">
    <property type="entry name" value="Int_alpha_beta-p"/>
</dbReference>
<accession>A0A8S4MZS5</accession>
<dbReference type="SMART" id="SM00191">
    <property type="entry name" value="Int_alpha"/>
    <property type="match status" value="5"/>
</dbReference>